<keyword evidence="3" id="KW-0804">Transcription</keyword>
<keyword evidence="6" id="KW-1185">Reference proteome</keyword>
<keyword evidence="2" id="KW-0238">DNA-binding</keyword>
<dbReference type="Proteomes" id="UP001430954">
    <property type="component" value="Unassembled WGS sequence"/>
</dbReference>
<dbReference type="InterPro" id="IPR010982">
    <property type="entry name" value="Lambda_DNA-bd_dom_sf"/>
</dbReference>
<accession>A0ABS7T2H3</accession>
<dbReference type="PROSITE" id="PS50943">
    <property type="entry name" value="HTH_CROC1"/>
    <property type="match status" value="1"/>
</dbReference>
<reference evidence="5 6" key="1">
    <citation type="submission" date="2021-09" db="EMBL/GenBank/DDBJ databases">
        <title>Lysobacter sp. 13A isolated from the river sediment.</title>
        <authorList>
            <person name="Liu H."/>
            <person name="Li S."/>
            <person name="Mao S."/>
        </authorList>
    </citation>
    <scope>NUCLEOTIDE SEQUENCE [LARGE SCALE GENOMIC DNA]</scope>
    <source>
        <strain evidence="5 6">13A</strain>
    </source>
</reference>
<keyword evidence="1" id="KW-0805">Transcription regulation</keyword>
<dbReference type="SMART" id="SM00530">
    <property type="entry name" value="HTH_XRE"/>
    <property type="match status" value="1"/>
</dbReference>
<protein>
    <submittedName>
        <fullName evidence="5">Helix-turn-helix domain-containing protein</fullName>
    </submittedName>
</protein>
<comment type="caution">
    <text evidence="5">The sequence shown here is derived from an EMBL/GenBank/DDBJ whole genome shotgun (WGS) entry which is preliminary data.</text>
</comment>
<feature type="domain" description="HTH cro/C1-type" evidence="4">
    <location>
        <begin position="14"/>
        <end position="68"/>
    </location>
</feature>
<evidence type="ECO:0000256" key="2">
    <source>
        <dbReference type="ARBA" id="ARBA00023125"/>
    </source>
</evidence>
<evidence type="ECO:0000256" key="1">
    <source>
        <dbReference type="ARBA" id="ARBA00023015"/>
    </source>
</evidence>
<dbReference type="SUPFAM" id="SSF47413">
    <property type="entry name" value="lambda repressor-like DNA-binding domains"/>
    <property type="match status" value="1"/>
</dbReference>
<gene>
    <name evidence="5" type="ORF">K6753_00815</name>
</gene>
<dbReference type="CDD" id="cd00093">
    <property type="entry name" value="HTH_XRE"/>
    <property type="match status" value="1"/>
</dbReference>
<dbReference type="InterPro" id="IPR050807">
    <property type="entry name" value="TransReg_Diox_bact_type"/>
</dbReference>
<dbReference type="RefSeq" id="WP_223674290.1">
    <property type="nucleotide sequence ID" value="NZ_JAINZW010000001.1"/>
</dbReference>
<dbReference type="Gene3D" id="1.10.260.40">
    <property type="entry name" value="lambda repressor-like DNA-binding domains"/>
    <property type="match status" value="1"/>
</dbReference>
<dbReference type="PANTHER" id="PTHR46797:SF23">
    <property type="entry name" value="HTH-TYPE TRANSCRIPTIONAL REGULATOR SUTR"/>
    <property type="match status" value="1"/>
</dbReference>
<name>A0ABS7T2H3_9GAMM</name>
<evidence type="ECO:0000313" key="6">
    <source>
        <dbReference type="Proteomes" id="UP001430954"/>
    </source>
</evidence>
<evidence type="ECO:0000313" key="5">
    <source>
        <dbReference type="EMBL" id="MBZ4038076.1"/>
    </source>
</evidence>
<dbReference type="PANTHER" id="PTHR46797">
    <property type="entry name" value="HTH-TYPE TRANSCRIPTIONAL REGULATOR"/>
    <property type="match status" value="1"/>
</dbReference>
<dbReference type="Pfam" id="PF01381">
    <property type="entry name" value="HTH_3"/>
    <property type="match status" value="1"/>
</dbReference>
<sequence>MDDGKLLVAVGAAIRRHREGRGISQEGFADSIGMHRAYYGSVERGRRNLTLMTLVRLCEGLDVRPSSLLSEAEAAARTSRRR</sequence>
<proteinExistence type="predicted"/>
<organism evidence="5 6">
    <name type="scientific">Novilysobacter selenitireducens</name>
    <dbReference type="NCBI Taxonomy" id="2872639"/>
    <lineage>
        <taxon>Bacteria</taxon>
        <taxon>Pseudomonadati</taxon>
        <taxon>Pseudomonadota</taxon>
        <taxon>Gammaproteobacteria</taxon>
        <taxon>Lysobacterales</taxon>
        <taxon>Lysobacteraceae</taxon>
        <taxon>Novilysobacter</taxon>
    </lineage>
</organism>
<dbReference type="EMBL" id="JAINZW010000001">
    <property type="protein sequence ID" value="MBZ4038076.1"/>
    <property type="molecule type" value="Genomic_DNA"/>
</dbReference>
<dbReference type="InterPro" id="IPR001387">
    <property type="entry name" value="Cro/C1-type_HTH"/>
</dbReference>
<evidence type="ECO:0000259" key="4">
    <source>
        <dbReference type="PROSITE" id="PS50943"/>
    </source>
</evidence>
<evidence type="ECO:0000256" key="3">
    <source>
        <dbReference type="ARBA" id="ARBA00023163"/>
    </source>
</evidence>